<accession>A0A3M4IN28</accession>
<sequence>MPDTFCSTKPGFISMLLVFSMRLGRQFRCVRHRLFICVINMQFFPIFPRDIQHDYCLASLPSLSGSIEVSPMSKPLVRWPINPRRTAVIVVDMQKVFCEPTGALYVKSTADIVQPIQTLLQAARAAQVTVVYLRHIVRGDGSDTGRMRDLYPNVDQILARHDPDVEVIEALAPQSGDVIVDKLFYSGFHNTDLDTVLRARDVDTIIVCGTVTNVCCETTIRDGVHREYKVIALSDANAAMDYPDVGFGAVSAADVQRISLTTIAYEFGEVTTTAEVIRRIESA</sequence>
<evidence type="ECO:0000259" key="2">
    <source>
        <dbReference type="Pfam" id="PF00857"/>
    </source>
</evidence>
<evidence type="ECO:0000313" key="3">
    <source>
        <dbReference type="EMBL" id="RMQ80929.1"/>
    </source>
</evidence>
<comment type="caution">
    <text evidence="3">The sequence shown here is derived from an EMBL/GenBank/DDBJ whole genome shotgun (WGS) entry which is preliminary data.</text>
</comment>
<feature type="domain" description="Isochorismatase-like" evidence="2">
    <location>
        <begin position="86"/>
        <end position="275"/>
    </location>
</feature>
<keyword evidence="1" id="KW-0378">Hydrolase</keyword>
<dbReference type="Gene3D" id="3.40.50.850">
    <property type="entry name" value="Isochorismatase-like"/>
    <property type="match status" value="1"/>
</dbReference>
<dbReference type="CDD" id="cd00431">
    <property type="entry name" value="cysteine_hydrolases"/>
    <property type="match status" value="1"/>
</dbReference>
<dbReference type="PANTHER" id="PTHR43540">
    <property type="entry name" value="PEROXYUREIDOACRYLATE/UREIDOACRYLATE AMIDOHYDROLASE-RELATED"/>
    <property type="match status" value="1"/>
</dbReference>
<dbReference type="AlphaFoldDB" id="A0A3M4IN28"/>
<dbReference type="GO" id="GO:0016787">
    <property type="term" value="F:hydrolase activity"/>
    <property type="evidence" value="ECO:0007669"/>
    <property type="project" value="UniProtKB-KW"/>
</dbReference>
<dbReference type="Proteomes" id="UP000271866">
    <property type="component" value="Unassembled WGS sequence"/>
</dbReference>
<organism evidence="3 4">
    <name type="scientific">Pseudomonas viridiflava</name>
    <name type="common">Phytomonas viridiflava</name>
    <dbReference type="NCBI Taxonomy" id="33069"/>
    <lineage>
        <taxon>Bacteria</taxon>
        <taxon>Pseudomonadati</taxon>
        <taxon>Pseudomonadota</taxon>
        <taxon>Gammaproteobacteria</taxon>
        <taxon>Pseudomonadales</taxon>
        <taxon>Pseudomonadaceae</taxon>
        <taxon>Pseudomonas</taxon>
    </lineage>
</organism>
<dbReference type="Pfam" id="PF00857">
    <property type="entry name" value="Isochorismatase"/>
    <property type="match status" value="1"/>
</dbReference>
<dbReference type="EMBL" id="RBRK01000005">
    <property type="protein sequence ID" value="RMQ80929.1"/>
    <property type="molecule type" value="Genomic_DNA"/>
</dbReference>
<dbReference type="STRING" id="33069.AO065_17940"/>
<gene>
    <name evidence="3" type="ORF">ALP98_00257</name>
</gene>
<protein>
    <submittedName>
        <fullName evidence="3">Isochorismatase protein</fullName>
    </submittedName>
</protein>
<evidence type="ECO:0000313" key="4">
    <source>
        <dbReference type="Proteomes" id="UP000271866"/>
    </source>
</evidence>
<evidence type="ECO:0000256" key="1">
    <source>
        <dbReference type="ARBA" id="ARBA00022801"/>
    </source>
</evidence>
<proteinExistence type="predicted"/>
<dbReference type="InterPro" id="IPR036380">
    <property type="entry name" value="Isochorismatase-like_sf"/>
</dbReference>
<dbReference type="InterPro" id="IPR000868">
    <property type="entry name" value="Isochorismatase-like_dom"/>
</dbReference>
<dbReference type="PANTHER" id="PTHR43540:SF6">
    <property type="entry name" value="ISOCHORISMATASE-LIKE DOMAIN-CONTAINING PROTEIN"/>
    <property type="match status" value="1"/>
</dbReference>
<dbReference type="SUPFAM" id="SSF52499">
    <property type="entry name" value="Isochorismatase-like hydrolases"/>
    <property type="match status" value="1"/>
</dbReference>
<reference evidence="3 4" key="1">
    <citation type="submission" date="2018-08" db="EMBL/GenBank/DDBJ databases">
        <title>Recombination of ecologically and evolutionarily significant loci maintains genetic cohesion in the Pseudomonas syringae species complex.</title>
        <authorList>
            <person name="Dillon M."/>
            <person name="Thakur S."/>
            <person name="Almeida R.N.D."/>
            <person name="Weir B.S."/>
            <person name="Guttman D.S."/>
        </authorList>
    </citation>
    <scope>NUCLEOTIDE SEQUENCE [LARGE SCALE GENOMIC DNA]</scope>
    <source>
        <strain evidence="3 4">ICMP 11296</strain>
    </source>
</reference>
<dbReference type="InterPro" id="IPR050272">
    <property type="entry name" value="Isochorismatase-like_hydrls"/>
</dbReference>
<name>A0A3M4IN28_PSEVI</name>